<feature type="region of interest" description="Disordered" evidence="1">
    <location>
        <begin position="63"/>
        <end position="206"/>
    </location>
</feature>
<name>A0A131YP05_RHIAP</name>
<feature type="compositionally biased region" description="Gly residues" evidence="1">
    <location>
        <begin position="125"/>
        <end position="134"/>
    </location>
</feature>
<evidence type="ECO:0000256" key="2">
    <source>
        <dbReference type="SAM" id="SignalP"/>
    </source>
</evidence>
<protein>
    <submittedName>
        <fullName evidence="3">Uncharacterized protein</fullName>
    </submittedName>
</protein>
<keyword evidence="2" id="KW-0732">Signal</keyword>
<feature type="chain" id="PRO_5007285656" evidence="2">
    <location>
        <begin position="17"/>
        <end position="266"/>
    </location>
</feature>
<reference evidence="3" key="1">
    <citation type="journal article" date="2016" name="Ticks Tick Borne Dis.">
        <title>De novo assembly and annotation of the salivary gland transcriptome of Rhipicephalus appendiculatus male and female ticks during blood feeding.</title>
        <authorList>
            <person name="de Castro M.H."/>
            <person name="de Klerk D."/>
            <person name="Pienaar R."/>
            <person name="Latif A.A."/>
            <person name="Rees D.J."/>
            <person name="Mans B.J."/>
        </authorList>
    </citation>
    <scope>NUCLEOTIDE SEQUENCE</scope>
    <source>
        <tissue evidence="3">Salivary glands</tissue>
    </source>
</reference>
<evidence type="ECO:0000256" key="1">
    <source>
        <dbReference type="SAM" id="MobiDB-lite"/>
    </source>
</evidence>
<organism evidence="3">
    <name type="scientific">Rhipicephalus appendiculatus</name>
    <name type="common">Brown ear tick</name>
    <dbReference type="NCBI Taxonomy" id="34631"/>
    <lineage>
        <taxon>Eukaryota</taxon>
        <taxon>Metazoa</taxon>
        <taxon>Ecdysozoa</taxon>
        <taxon>Arthropoda</taxon>
        <taxon>Chelicerata</taxon>
        <taxon>Arachnida</taxon>
        <taxon>Acari</taxon>
        <taxon>Parasitiformes</taxon>
        <taxon>Ixodida</taxon>
        <taxon>Ixodoidea</taxon>
        <taxon>Ixodidae</taxon>
        <taxon>Rhipicephalinae</taxon>
        <taxon>Rhipicephalus</taxon>
        <taxon>Rhipicephalus</taxon>
    </lineage>
</organism>
<feature type="signal peptide" evidence="2">
    <location>
        <begin position="1"/>
        <end position="16"/>
    </location>
</feature>
<dbReference type="EMBL" id="GEDV01008252">
    <property type="protein sequence ID" value="JAP80305.1"/>
    <property type="molecule type" value="Transcribed_RNA"/>
</dbReference>
<proteinExistence type="predicted"/>
<evidence type="ECO:0000313" key="3">
    <source>
        <dbReference type="EMBL" id="JAP80305.1"/>
    </source>
</evidence>
<accession>A0A131YP05</accession>
<feature type="compositionally biased region" description="Acidic residues" evidence="1">
    <location>
        <begin position="99"/>
        <end position="121"/>
    </location>
</feature>
<sequence length="266" mass="29175">MLARIALLLCVAGALGRRHRQAVVELASQDEDRPSDAIGDAALRDRLDAVHRARLSRLLRLRRQQQQVAPSRVGPVAHGGPYDALEAPQGSGGGRRDYDDDDDDSSNDDGETLYADDEEADVTGGMHGGVGGGVGKRRGGDRRAGGGGRIKSVHRDPYTDVADDENDEYGNEHNDNRGGRRGALSTSESEGVSGNARPGNSRDNGSLRRRMDCIVDRVNNCIEWCRLKPTDTRLRQNRDNEPCRYWRGDMKNKWMQSGICHNGRCG</sequence>
<dbReference type="AlphaFoldDB" id="A0A131YP05"/>